<feature type="transmembrane region" description="Helical" evidence="1">
    <location>
        <begin position="85"/>
        <end position="103"/>
    </location>
</feature>
<keyword evidence="1" id="KW-1133">Transmembrane helix</keyword>
<gene>
    <name evidence="2" type="ORF">Verru16b_02746</name>
</gene>
<feature type="transmembrane region" description="Helical" evidence="1">
    <location>
        <begin position="55"/>
        <end position="73"/>
    </location>
</feature>
<dbReference type="RefSeq" id="WP_069962785.1">
    <property type="nucleotide sequence ID" value="NZ_CP016094.1"/>
</dbReference>
<feature type="transmembrane region" description="Helical" evidence="1">
    <location>
        <begin position="359"/>
        <end position="380"/>
    </location>
</feature>
<dbReference type="PANTHER" id="PTHR23526">
    <property type="entry name" value="INTEGRAL MEMBRANE TRANSPORT PROTEIN-RELATED"/>
    <property type="match status" value="1"/>
</dbReference>
<feature type="transmembrane region" description="Helical" evidence="1">
    <location>
        <begin position="232"/>
        <end position="254"/>
    </location>
</feature>
<organism evidence="2 3">
    <name type="scientific">Lacunisphaera limnophila</name>
    <dbReference type="NCBI Taxonomy" id="1838286"/>
    <lineage>
        <taxon>Bacteria</taxon>
        <taxon>Pseudomonadati</taxon>
        <taxon>Verrucomicrobiota</taxon>
        <taxon>Opitutia</taxon>
        <taxon>Opitutales</taxon>
        <taxon>Opitutaceae</taxon>
        <taxon>Lacunisphaera</taxon>
    </lineage>
</organism>
<feature type="transmembrane region" description="Helical" evidence="1">
    <location>
        <begin position="180"/>
        <end position="198"/>
    </location>
</feature>
<feature type="transmembrane region" description="Helical" evidence="1">
    <location>
        <begin position="295"/>
        <end position="314"/>
    </location>
</feature>
<keyword evidence="3" id="KW-1185">Reference proteome</keyword>
<dbReference type="EMBL" id="CP016094">
    <property type="protein sequence ID" value="AOS45661.1"/>
    <property type="molecule type" value="Genomic_DNA"/>
</dbReference>
<name>A0A1D8AXQ3_9BACT</name>
<dbReference type="Proteomes" id="UP000095228">
    <property type="component" value="Chromosome"/>
</dbReference>
<feature type="transmembrane region" description="Helical" evidence="1">
    <location>
        <begin position="326"/>
        <end position="347"/>
    </location>
</feature>
<accession>A0A1D8AXQ3</accession>
<feature type="transmembrane region" description="Helical" evidence="1">
    <location>
        <begin position="154"/>
        <end position="174"/>
    </location>
</feature>
<proteinExistence type="predicted"/>
<evidence type="ECO:0000313" key="3">
    <source>
        <dbReference type="Proteomes" id="UP000095228"/>
    </source>
</evidence>
<dbReference type="KEGG" id="obg:Verru16b_02746"/>
<dbReference type="InterPro" id="IPR036259">
    <property type="entry name" value="MFS_trans_sf"/>
</dbReference>
<dbReference type="PANTHER" id="PTHR23526:SF2">
    <property type="entry name" value="MAJOR FACILITATOR SUPERFAMILY (MFS) PROFILE DOMAIN-CONTAINING PROTEIN"/>
    <property type="match status" value="1"/>
</dbReference>
<evidence type="ECO:0000256" key="1">
    <source>
        <dbReference type="SAM" id="Phobius"/>
    </source>
</evidence>
<dbReference type="SUPFAM" id="SSF103473">
    <property type="entry name" value="MFS general substrate transporter"/>
    <property type="match status" value="1"/>
</dbReference>
<dbReference type="STRING" id="1838286.Verru16b_02746"/>
<dbReference type="InterPro" id="IPR052528">
    <property type="entry name" value="Sugar_transport-like"/>
</dbReference>
<feature type="transmembrane region" description="Helical" evidence="1">
    <location>
        <begin position="260"/>
        <end position="283"/>
    </location>
</feature>
<reference evidence="2 3" key="1">
    <citation type="submission" date="2016-06" db="EMBL/GenBank/DDBJ databases">
        <title>Three novel species with peptidoglycan cell walls form the new genus Lacunisphaera gen. nov. in the family Opitutaceae of the verrucomicrobial subdivision 4.</title>
        <authorList>
            <person name="Rast P."/>
            <person name="Gloeckner I."/>
            <person name="Jogler M."/>
            <person name="Boedeker C."/>
            <person name="Jeske O."/>
            <person name="Wiegand S."/>
            <person name="Reinhardt R."/>
            <person name="Schumann P."/>
            <person name="Rohde M."/>
            <person name="Spring S."/>
            <person name="Gloeckner F.O."/>
            <person name="Jogler C."/>
        </authorList>
    </citation>
    <scope>NUCLEOTIDE SEQUENCE [LARGE SCALE GENOMIC DNA]</scope>
    <source>
        <strain evidence="2 3">IG16b</strain>
    </source>
</reference>
<evidence type="ECO:0000313" key="2">
    <source>
        <dbReference type="EMBL" id="AOS45661.1"/>
    </source>
</evidence>
<dbReference type="Gene3D" id="1.20.1250.20">
    <property type="entry name" value="MFS general substrate transporter like domains"/>
    <property type="match status" value="2"/>
</dbReference>
<sequence>MAFFTPQRDPGLYPYRQGLYFAFFNAMNWQIATATPTVLFMAYLGADSFETGLVYAWPLLLTPIQVFATVLLPRLGFKRLTLAGWGARSWFLVVPLGIALLAPAKPLPWMIPAMVAAMFFYSVSRSVGAAAITTWLQGLVPAEVRGRYWSTDQIMGGAASIGTLLLCAATFTWLPASTAFSLQYVFSIAGAWLAFRCLRALPDIERPTVMSLTTIRTETPRHLFGPGLFRPYLWLAVLFYVVTIPLVPFGAYYLKVAEGISPAVIMGCTIVQYTGVITGNWFMRSRIDRTGAKPFLRASFVLYALVAAGWLAGLQWRPVLLGLMPVLYFLLGAGAGIFTAANVSYLAKILPLAERALPVSLHGAMCFCLGGLAPIAWGLLLKGEGALPSVNLGAFQGFFVFTLAGALGLVLLVNRLKEDPGHVDPLLEGDWLFRPFRVVASLVKLSDPVRTPGQPPEPGQR</sequence>
<feature type="transmembrane region" description="Helical" evidence="1">
    <location>
        <begin position="20"/>
        <end position="43"/>
    </location>
</feature>
<feature type="transmembrane region" description="Helical" evidence="1">
    <location>
        <begin position="109"/>
        <end position="133"/>
    </location>
</feature>
<feature type="transmembrane region" description="Helical" evidence="1">
    <location>
        <begin position="392"/>
        <end position="413"/>
    </location>
</feature>
<dbReference type="OrthoDB" id="181296at2"/>
<protein>
    <submittedName>
        <fullName evidence="2">Major Facilitator Superfamily protein</fullName>
    </submittedName>
</protein>
<dbReference type="AlphaFoldDB" id="A0A1D8AXQ3"/>
<keyword evidence="1" id="KW-0812">Transmembrane</keyword>
<keyword evidence="1" id="KW-0472">Membrane</keyword>